<reference evidence="2 3" key="1">
    <citation type="journal article" date="2018" name="PLoS Genet.">
        <title>Repeat elements organise 3D genome structure and mediate transcription in the filamentous fungus Epichloe festucae.</title>
        <authorList>
            <person name="Winter D.J."/>
            <person name="Ganley A.R.D."/>
            <person name="Young C.A."/>
            <person name="Liachko I."/>
            <person name="Schardl C.L."/>
            <person name="Dupont P.Y."/>
            <person name="Berry D."/>
            <person name="Ram A."/>
            <person name="Scott B."/>
            <person name="Cox M.P."/>
        </authorList>
    </citation>
    <scope>NUCLEOTIDE SEQUENCE [LARGE SCALE GENOMIC DNA]</scope>
    <source>
        <strain evidence="2 3">Fl1</strain>
    </source>
</reference>
<organism evidence="2 3">
    <name type="scientific">Epichloe festucae (strain Fl1)</name>
    <dbReference type="NCBI Taxonomy" id="877507"/>
    <lineage>
        <taxon>Eukaryota</taxon>
        <taxon>Fungi</taxon>
        <taxon>Dikarya</taxon>
        <taxon>Ascomycota</taxon>
        <taxon>Pezizomycotina</taxon>
        <taxon>Sordariomycetes</taxon>
        <taxon>Hypocreomycetidae</taxon>
        <taxon>Hypocreales</taxon>
        <taxon>Clavicipitaceae</taxon>
        <taxon>Epichloe</taxon>
    </lineage>
</organism>
<evidence type="ECO:0000313" key="2">
    <source>
        <dbReference type="EMBL" id="QPH19790.1"/>
    </source>
</evidence>
<keyword evidence="1" id="KW-0732">Signal</keyword>
<dbReference type="AlphaFoldDB" id="A0A7U3Q2R3"/>
<dbReference type="Proteomes" id="UP000594364">
    <property type="component" value="Chromosome 6"/>
</dbReference>
<evidence type="ECO:0000313" key="3">
    <source>
        <dbReference type="Proteomes" id="UP000594364"/>
    </source>
</evidence>
<keyword evidence="3" id="KW-1185">Reference proteome</keyword>
<feature type="chain" id="PRO_5034998770" evidence="1">
    <location>
        <begin position="20"/>
        <end position="331"/>
    </location>
</feature>
<protein>
    <submittedName>
        <fullName evidence="2">Uncharacterized protein</fullName>
    </submittedName>
</protein>
<evidence type="ECO:0000256" key="1">
    <source>
        <dbReference type="SAM" id="SignalP"/>
    </source>
</evidence>
<name>A0A7U3Q2R3_EPIFF</name>
<sequence length="331" mass="37076">MLRCLTRLGPLCLFSRLAAMSFDKNMLTPRGLLVNRKFVCQGTSFSNLIININKMMSIPHTKQQIVDVFHIPDFGAVELIDILDDMIRFMDKRQESSRQANVSSINMSNTIPIFNTQVGYHDVGTLCDKISVLAAAAPKDYDEIFDGLARLYKDEAHNVELRNAIKAKIDARLADIRAASSSGTANRNALADFTDAIDLAQGQLQYFSQHLNWAEVYSRIVQKFLSSWIGEGQNVWSEIALNITAFSLIRAWISQLELTGGTASSLRELQEAVGGIAEIDGDLISLRKYIEENTEPGPNPILNLQKGNIVEMWEELDREVKKFKSNFIDTA</sequence>
<dbReference type="EMBL" id="CP031390">
    <property type="protein sequence ID" value="QPH19790.1"/>
    <property type="molecule type" value="Genomic_DNA"/>
</dbReference>
<accession>A0A7U3Q2R3</accession>
<dbReference type="OrthoDB" id="4427207at2759"/>
<feature type="signal peptide" evidence="1">
    <location>
        <begin position="1"/>
        <end position="19"/>
    </location>
</feature>
<gene>
    <name evidence="2" type="ORF">C2857_005084</name>
</gene>
<proteinExistence type="predicted"/>